<dbReference type="GO" id="GO:0005524">
    <property type="term" value="F:ATP binding"/>
    <property type="evidence" value="ECO:0007669"/>
    <property type="project" value="UniProtKB-KW"/>
</dbReference>
<protein>
    <submittedName>
        <fullName evidence="8">Heme ABC exporter ATP-binding protein CcmA</fullName>
    </submittedName>
</protein>
<keyword evidence="5" id="KW-1278">Translocase</keyword>
<dbReference type="Pfam" id="PF00005">
    <property type="entry name" value="ABC_tran"/>
    <property type="match status" value="1"/>
</dbReference>
<reference evidence="8 9" key="1">
    <citation type="submission" date="2020-08" db="EMBL/GenBank/DDBJ databases">
        <title>Stenotrophomonas sp. W1S232.</title>
        <authorList>
            <person name="Deng Y."/>
        </authorList>
    </citation>
    <scope>NUCLEOTIDE SEQUENCE [LARGE SCALE GENOMIC DNA]</scope>
    <source>
        <strain evidence="8 9">W1S232</strain>
    </source>
</reference>
<keyword evidence="3" id="KW-0201">Cytochrome c-type biogenesis</keyword>
<evidence type="ECO:0000256" key="2">
    <source>
        <dbReference type="ARBA" id="ARBA00022741"/>
    </source>
</evidence>
<dbReference type="InterPro" id="IPR003439">
    <property type="entry name" value="ABC_transporter-like_ATP-bd"/>
</dbReference>
<keyword evidence="4 8" id="KW-0067">ATP-binding</keyword>
<dbReference type="Gene3D" id="3.40.50.300">
    <property type="entry name" value="P-loop containing nucleotide triphosphate hydrolases"/>
    <property type="match status" value="1"/>
</dbReference>
<dbReference type="SMART" id="SM00382">
    <property type="entry name" value="AAA"/>
    <property type="match status" value="1"/>
</dbReference>
<keyword evidence="6" id="KW-0472">Membrane</keyword>
<accession>A0A7W3V096</accession>
<keyword evidence="2" id="KW-0547">Nucleotide-binding</keyword>
<evidence type="ECO:0000256" key="1">
    <source>
        <dbReference type="ARBA" id="ARBA00022448"/>
    </source>
</evidence>
<evidence type="ECO:0000313" key="8">
    <source>
        <dbReference type="EMBL" id="MBB1116592.1"/>
    </source>
</evidence>
<dbReference type="AlphaFoldDB" id="A0A7W3V096"/>
<dbReference type="PROSITE" id="PS00211">
    <property type="entry name" value="ABC_TRANSPORTER_1"/>
    <property type="match status" value="1"/>
</dbReference>
<dbReference type="SUPFAM" id="SSF52540">
    <property type="entry name" value="P-loop containing nucleoside triphosphate hydrolases"/>
    <property type="match status" value="1"/>
</dbReference>
<evidence type="ECO:0000259" key="7">
    <source>
        <dbReference type="PROSITE" id="PS50893"/>
    </source>
</evidence>
<name>A0A7W3V096_9GAMM</name>
<keyword evidence="1" id="KW-0813">Transport</keyword>
<evidence type="ECO:0000256" key="3">
    <source>
        <dbReference type="ARBA" id="ARBA00022748"/>
    </source>
</evidence>
<dbReference type="EMBL" id="JACIUV010000002">
    <property type="protein sequence ID" value="MBB1116592.1"/>
    <property type="molecule type" value="Genomic_DNA"/>
</dbReference>
<proteinExistence type="predicted"/>
<dbReference type="GO" id="GO:0022857">
    <property type="term" value="F:transmembrane transporter activity"/>
    <property type="evidence" value="ECO:0007669"/>
    <property type="project" value="InterPro"/>
</dbReference>
<evidence type="ECO:0000256" key="6">
    <source>
        <dbReference type="ARBA" id="ARBA00023136"/>
    </source>
</evidence>
<feature type="domain" description="ABC transporter" evidence="7">
    <location>
        <begin position="41"/>
        <end position="245"/>
    </location>
</feature>
<dbReference type="InterPro" id="IPR027417">
    <property type="entry name" value="P-loop_NTPase"/>
</dbReference>
<dbReference type="NCBIfam" id="NF010061">
    <property type="entry name" value="PRK13538.1"/>
    <property type="match status" value="1"/>
</dbReference>
<comment type="caution">
    <text evidence="8">The sequence shown here is derived from an EMBL/GenBank/DDBJ whole genome shotgun (WGS) entry which is preliminary data.</text>
</comment>
<evidence type="ECO:0000313" key="9">
    <source>
        <dbReference type="Proteomes" id="UP000550609"/>
    </source>
</evidence>
<dbReference type="GO" id="GO:0017004">
    <property type="term" value="P:cytochrome complex assembly"/>
    <property type="evidence" value="ECO:0007669"/>
    <property type="project" value="UniProtKB-KW"/>
</dbReference>
<dbReference type="InterPro" id="IPR003593">
    <property type="entry name" value="AAA+_ATPase"/>
</dbReference>
<dbReference type="PROSITE" id="PS50893">
    <property type="entry name" value="ABC_TRANSPORTER_2"/>
    <property type="match status" value="1"/>
</dbReference>
<dbReference type="PANTHER" id="PTHR43499:SF1">
    <property type="entry name" value="ABC TRANSPORTER I FAMILY MEMBER 1"/>
    <property type="match status" value="1"/>
</dbReference>
<organism evidence="8 9">
    <name type="scientific">Stenotrophomonas koreensis</name>
    <dbReference type="NCBI Taxonomy" id="266128"/>
    <lineage>
        <taxon>Bacteria</taxon>
        <taxon>Pseudomonadati</taxon>
        <taxon>Pseudomonadota</taxon>
        <taxon>Gammaproteobacteria</taxon>
        <taxon>Lysobacterales</taxon>
        <taxon>Lysobacteraceae</taxon>
        <taxon>Stenotrophomonas</taxon>
    </lineage>
</organism>
<dbReference type="NCBIfam" id="TIGR01189">
    <property type="entry name" value="ccmA"/>
    <property type="match status" value="1"/>
</dbReference>
<sequence>MIDKGRQCTQSRQWLAHRQLPATITFTFRWHPLTLNQTPLLAADALCFERQGQAVFGPLGFSLPAGGLLQVSGSNGSGKTTLLRVLAGLARPSSGELFFDGQPASTDARSRYVAYLGHLPGLKAELGCLHNLQAACGLLGRRARQTPSAALGIVGLAGHEEIPARSLSAGQRRRLALARLWLSPAPVWLLDEPYANLDSEGMDLVQRMLAAHLRSGGAAVLTCHGQFNGTALPHQLLDLDAGAPA</sequence>
<dbReference type="InterPro" id="IPR005895">
    <property type="entry name" value="ABC_transptr_haem_export_CcmA"/>
</dbReference>
<gene>
    <name evidence="8" type="primary">ccmA</name>
    <name evidence="8" type="ORF">H4O09_05900</name>
</gene>
<evidence type="ECO:0000256" key="5">
    <source>
        <dbReference type="ARBA" id="ARBA00022967"/>
    </source>
</evidence>
<dbReference type="InterPro" id="IPR017871">
    <property type="entry name" value="ABC_transporter-like_CS"/>
</dbReference>
<dbReference type="PANTHER" id="PTHR43499">
    <property type="entry name" value="ABC TRANSPORTER I FAMILY MEMBER 1"/>
    <property type="match status" value="1"/>
</dbReference>
<evidence type="ECO:0000256" key="4">
    <source>
        <dbReference type="ARBA" id="ARBA00022840"/>
    </source>
</evidence>
<dbReference type="Proteomes" id="UP000550609">
    <property type="component" value="Unassembled WGS sequence"/>
</dbReference>
<dbReference type="GO" id="GO:0016887">
    <property type="term" value="F:ATP hydrolysis activity"/>
    <property type="evidence" value="ECO:0007669"/>
    <property type="project" value="InterPro"/>
</dbReference>